<evidence type="ECO:0000259" key="3">
    <source>
        <dbReference type="Pfam" id="PF14843"/>
    </source>
</evidence>
<dbReference type="InterPro" id="IPR006212">
    <property type="entry name" value="Furin_repeat"/>
</dbReference>
<evidence type="ECO:0000256" key="2">
    <source>
        <dbReference type="SAM" id="Phobius"/>
    </source>
</evidence>
<dbReference type="SUPFAM" id="SSF52058">
    <property type="entry name" value="L domain-like"/>
    <property type="match status" value="1"/>
</dbReference>
<dbReference type="CDD" id="cd00064">
    <property type="entry name" value="FU"/>
    <property type="match status" value="2"/>
</dbReference>
<feature type="domain" description="Growth factor receptor" evidence="3">
    <location>
        <begin position="112"/>
        <end position="155"/>
    </location>
</feature>
<keyword evidence="2" id="KW-0812">Transmembrane</keyword>
<keyword evidence="1" id="KW-0325">Glycoprotein</keyword>
<dbReference type="SUPFAM" id="SSF57184">
    <property type="entry name" value="Growth factor receptor domain"/>
    <property type="match status" value="1"/>
</dbReference>
<dbReference type="AlphaFoldDB" id="A0A183A7Y7"/>
<evidence type="ECO:0000313" key="6">
    <source>
        <dbReference type="WBParaSite" id="ECPE_0000307501-mRNA-1"/>
    </source>
</evidence>
<accession>A0A183A7Y7</accession>
<keyword evidence="2" id="KW-0472">Membrane</keyword>
<evidence type="ECO:0000313" key="4">
    <source>
        <dbReference type="EMBL" id="VDP68352.1"/>
    </source>
</evidence>
<name>A0A183A7Y7_9TREM</name>
<dbReference type="InterPro" id="IPR009030">
    <property type="entry name" value="Growth_fac_rcpt_cys_sf"/>
</dbReference>
<dbReference type="OrthoDB" id="6219513at2759"/>
<dbReference type="Gene3D" id="2.10.220.10">
    <property type="entry name" value="Hormone Receptor, Insulin-like Growth Factor Receptor 1, Chain A, domain 2"/>
    <property type="match status" value="1"/>
</dbReference>
<sequence>MARIRACELNQAQSKNGLEVQMIGAPALRSLTGCTRLKGDLVLSNESFYVSTTVPDHEPIRHVDQLWALHSLREVTGHVYMDLSYFGANLKNLSFLENLVKVSGASEAGAQCHPDCDLNGCWGPRPDQCVRCQHLRAGSHLCVRTCEAVRGFSKEPVIVNSSLLTWPQYARRLQEDAQFRESVQTGPGQPEASSVCVPCHPECNDTCSGPSADECIGGCKTAWYNGFCVSKCPRDTYLNRRRGICEPCNANCHPREASQQPICSGPESHAGPGGCTKCERFLIRQSIDTNNKTLKELEVDISHVTCIRGDCPVGTYLSTEVIHPFANTSLSVHLAQLAETRTHLVPVCRPCHPLCQQCSAYSVFRSNAHQLGCIESDTYTMMKQNSTTLTLESTTISTSLPVVNNQSVDGKGPLLVNFLDGNCLACHLECQSGCWNAGINHCYQCLHFRIQLSFLPPGITINQTDVMEFKRFWTASETGEDSKIQFICVPVCPPGLPFRLKHPSTREMICHTQSTFSSAERNQLLQEQTRPGADHIARVKTGPSSGLLWISGLIVLVTAFVLCCCCLRLRLRAWNKNQSQRGRGRSMGARLGWKLAAALRRKTAPGAFEQMIPWNGGESIECQSFDANPNRRVKSDTTCSTMSQYSHVYSTNMSGPNLGRLVMINSDDLILDEQCGPLGSGAFGAVYRGLWRVQSLNEESSGYTEIRSEIENTAPGTVTLVNRPQSIQSCGTQSTGLTGHTTDDDCAQPLMRVVHSSGSVTPGTARVGRFNERRMLPVAVKILNDTRGYSWHCGEIFWYFEETPRFLRDVDVKLLSWNNSP</sequence>
<gene>
    <name evidence="4" type="ORF">ECPE_LOCUS3072</name>
</gene>
<dbReference type="InterPro" id="IPR036941">
    <property type="entry name" value="Rcpt_L-dom_sf"/>
</dbReference>
<dbReference type="WBParaSite" id="ECPE_0000307501-mRNA-1">
    <property type="protein sequence ID" value="ECPE_0000307501-mRNA-1"/>
    <property type="gene ID" value="ECPE_0000307501"/>
</dbReference>
<protein>
    <submittedName>
        <fullName evidence="6">Receptor protein-tyrosine kinase</fullName>
    </submittedName>
</protein>
<dbReference type="Gene3D" id="3.80.20.20">
    <property type="entry name" value="Receptor L-domain"/>
    <property type="match status" value="1"/>
</dbReference>
<reference evidence="4 5" key="2">
    <citation type="submission" date="2018-11" db="EMBL/GenBank/DDBJ databases">
        <authorList>
            <consortium name="Pathogen Informatics"/>
        </authorList>
    </citation>
    <scope>NUCLEOTIDE SEQUENCE [LARGE SCALE GENOMIC DNA]</scope>
    <source>
        <strain evidence="4 5">Egypt</strain>
    </source>
</reference>
<dbReference type="Proteomes" id="UP000272942">
    <property type="component" value="Unassembled WGS sequence"/>
</dbReference>
<proteinExistence type="predicted"/>
<keyword evidence="2" id="KW-1133">Transmembrane helix</keyword>
<reference evidence="6" key="1">
    <citation type="submission" date="2016-06" db="UniProtKB">
        <authorList>
            <consortium name="WormBaseParasite"/>
        </authorList>
    </citation>
    <scope>IDENTIFICATION</scope>
</reference>
<dbReference type="SMART" id="SM00261">
    <property type="entry name" value="FU"/>
    <property type="match status" value="4"/>
</dbReference>
<feature type="transmembrane region" description="Helical" evidence="2">
    <location>
        <begin position="547"/>
        <end position="571"/>
    </location>
</feature>
<evidence type="ECO:0000313" key="5">
    <source>
        <dbReference type="Proteomes" id="UP000272942"/>
    </source>
</evidence>
<dbReference type="Pfam" id="PF14843">
    <property type="entry name" value="GF_recep_IV"/>
    <property type="match status" value="1"/>
</dbReference>
<evidence type="ECO:0000256" key="1">
    <source>
        <dbReference type="ARBA" id="ARBA00023180"/>
    </source>
</evidence>
<keyword evidence="5" id="KW-1185">Reference proteome</keyword>
<dbReference type="InterPro" id="IPR032778">
    <property type="entry name" value="GF_recep_IV"/>
</dbReference>
<dbReference type="EMBL" id="UZAN01040078">
    <property type="protein sequence ID" value="VDP68352.1"/>
    <property type="molecule type" value="Genomic_DNA"/>
</dbReference>
<organism evidence="6">
    <name type="scientific">Echinostoma caproni</name>
    <dbReference type="NCBI Taxonomy" id="27848"/>
    <lineage>
        <taxon>Eukaryota</taxon>
        <taxon>Metazoa</taxon>
        <taxon>Spiralia</taxon>
        <taxon>Lophotrochozoa</taxon>
        <taxon>Platyhelminthes</taxon>
        <taxon>Trematoda</taxon>
        <taxon>Digenea</taxon>
        <taxon>Plagiorchiida</taxon>
        <taxon>Echinostomata</taxon>
        <taxon>Echinostomatoidea</taxon>
        <taxon>Echinostomatidae</taxon>
        <taxon>Echinostoma</taxon>
    </lineage>
</organism>